<accession>A0A327QNJ1</accession>
<dbReference type="Proteomes" id="UP000249547">
    <property type="component" value="Unassembled WGS sequence"/>
</dbReference>
<comment type="caution">
    <text evidence="1">The sequence shown here is derived from an EMBL/GenBank/DDBJ whole genome shotgun (WGS) entry which is preliminary data.</text>
</comment>
<evidence type="ECO:0000313" key="2">
    <source>
        <dbReference type="Proteomes" id="UP000249547"/>
    </source>
</evidence>
<dbReference type="EMBL" id="QLLL01000004">
    <property type="protein sequence ID" value="RAJ05264.1"/>
    <property type="molecule type" value="Genomic_DNA"/>
</dbReference>
<dbReference type="AlphaFoldDB" id="A0A327QNJ1"/>
<evidence type="ECO:0008006" key="3">
    <source>
        <dbReference type="Google" id="ProtNLM"/>
    </source>
</evidence>
<reference evidence="1 2" key="1">
    <citation type="submission" date="2018-06" db="EMBL/GenBank/DDBJ databases">
        <title>Genomic Encyclopedia of Archaeal and Bacterial Type Strains, Phase II (KMG-II): from individual species to whole genera.</title>
        <authorList>
            <person name="Goeker M."/>
        </authorList>
    </citation>
    <scope>NUCLEOTIDE SEQUENCE [LARGE SCALE GENOMIC DNA]</scope>
    <source>
        <strain evidence="1 2">DSM 23857</strain>
    </source>
</reference>
<protein>
    <recommendedName>
        <fullName evidence="3">Tetratricopeptide repeat protein</fullName>
    </recommendedName>
</protein>
<name>A0A327QNJ1_9BACT</name>
<evidence type="ECO:0000313" key="1">
    <source>
        <dbReference type="EMBL" id="RAJ05264.1"/>
    </source>
</evidence>
<dbReference type="OrthoDB" id="594666at2"/>
<gene>
    <name evidence="1" type="ORF">LX64_02419</name>
</gene>
<proteinExistence type="predicted"/>
<organism evidence="1 2">
    <name type="scientific">Chitinophaga skermanii</name>
    <dbReference type="NCBI Taxonomy" id="331697"/>
    <lineage>
        <taxon>Bacteria</taxon>
        <taxon>Pseudomonadati</taxon>
        <taxon>Bacteroidota</taxon>
        <taxon>Chitinophagia</taxon>
        <taxon>Chitinophagales</taxon>
        <taxon>Chitinophagaceae</taxon>
        <taxon>Chitinophaga</taxon>
    </lineage>
</organism>
<sequence>MTANRIVQHIFKQDLQQVPLVELEQLVAAHPYFAAARLLLAHKIFAEEQNMHDTALKEAQLYSANTHHFYQFITKEEHEQDEDITVPLAQTTEELTPTPVEDTIPAIKIQTDDDEWDDEVDMPQSEVTFVKPEELIIPAFPQVTSNFHEEEDDDDDHPADLYIEDEVLVDVHASPEEKSVDWQEEDLDHFVIEDNDDEWEEPASLGLTANTHETDIADADVEKPLIAYAIHQEEVPAATQQVEEVQPLIVIADNDDEPEPAVMVAPLVAFAETDAEHIEEEKPSIEIADNDDVLEQPAAVAIPSEFNEADAEIEATEDDIVISPATNEPVETTLHEQESEQQVATNMEEQAAATTELPQEILAVGTHTDEITAGEPSTLQSNINGIFITEDGPIKIKPFEPEEITDDTLLFQPLYTEDYFAYKKLQNPAEAEMMNQLRQAEMKSFTDWLRKIKDDFSGKTSKDWYQQQLHRLYEDETPEVSERVEKMAIDSITLQDDIVTETLAEIWAAQKQYKKAILIYQKLSLLYPDKNLYFAQKIKELELQTRQL</sequence>
<dbReference type="RefSeq" id="WP_111597871.1">
    <property type="nucleotide sequence ID" value="NZ_QLLL01000004.1"/>
</dbReference>
<keyword evidence="2" id="KW-1185">Reference proteome</keyword>